<name>A0A1I7RU46_BURXY</name>
<dbReference type="EMBL" id="CAJFDI010000004">
    <property type="protein sequence ID" value="CAD5224866.1"/>
    <property type="molecule type" value="Genomic_DNA"/>
</dbReference>
<dbReference type="Proteomes" id="UP000582659">
    <property type="component" value="Unassembled WGS sequence"/>
</dbReference>
<accession>A0A1I7RU46</accession>
<evidence type="ECO:0000313" key="2">
    <source>
        <dbReference type="Proteomes" id="UP000095284"/>
    </source>
</evidence>
<organism evidence="2 4">
    <name type="scientific">Bursaphelenchus xylophilus</name>
    <name type="common">Pinewood nematode worm</name>
    <name type="synonym">Aphelenchoides xylophilus</name>
    <dbReference type="NCBI Taxonomy" id="6326"/>
    <lineage>
        <taxon>Eukaryota</taxon>
        <taxon>Metazoa</taxon>
        <taxon>Ecdysozoa</taxon>
        <taxon>Nematoda</taxon>
        <taxon>Chromadorea</taxon>
        <taxon>Rhabditida</taxon>
        <taxon>Tylenchina</taxon>
        <taxon>Tylenchomorpha</taxon>
        <taxon>Aphelenchoidea</taxon>
        <taxon>Aphelenchoididae</taxon>
        <taxon>Bursaphelenchus</taxon>
    </lineage>
</organism>
<reference evidence="4" key="1">
    <citation type="submission" date="2016-11" db="UniProtKB">
        <authorList>
            <consortium name="WormBaseParasite"/>
        </authorList>
    </citation>
    <scope>IDENTIFICATION</scope>
</reference>
<dbReference type="AlphaFoldDB" id="A0A1I7RU46"/>
<dbReference type="Proteomes" id="UP000095284">
    <property type="component" value="Unplaced"/>
</dbReference>
<protein>
    <submittedName>
        <fullName evidence="1">(pine wood nematode) hypothetical protein</fullName>
    </submittedName>
</protein>
<dbReference type="EMBL" id="CAJFCV020000004">
    <property type="protein sequence ID" value="CAG9113812.1"/>
    <property type="molecule type" value="Genomic_DNA"/>
</dbReference>
<evidence type="ECO:0000313" key="1">
    <source>
        <dbReference type="EMBL" id="CAD5224866.1"/>
    </source>
</evidence>
<gene>
    <name evidence="1" type="ORF">BXYJ_LOCUS8258</name>
</gene>
<evidence type="ECO:0000313" key="3">
    <source>
        <dbReference type="Proteomes" id="UP000659654"/>
    </source>
</evidence>
<evidence type="ECO:0000313" key="4">
    <source>
        <dbReference type="WBParaSite" id="BXY_0425400.1"/>
    </source>
</evidence>
<dbReference type="Proteomes" id="UP000659654">
    <property type="component" value="Unassembled WGS sequence"/>
</dbReference>
<reference evidence="1" key="2">
    <citation type="submission" date="2020-09" db="EMBL/GenBank/DDBJ databases">
        <authorList>
            <person name="Kikuchi T."/>
        </authorList>
    </citation>
    <scope>NUCLEOTIDE SEQUENCE</scope>
    <source>
        <strain evidence="1">Ka4C1</strain>
    </source>
</reference>
<proteinExistence type="predicted"/>
<sequence>MEANHNLNHVNQPQPPGISEATRQFEVAKAYYGNEATIMKSLIQSGHIHVKDDGQVLQWNPMEQCYDRDYRYRMTKEKSLPSWIITPQAAHEVAKNVRGAQFLSSNYYRKTLISDKLKSRGENEQTIMQDDGRREHHFPEVLDHPFLKIPEEHIHECLQDIFVRQNYKSV</sequence>
<dbReference type="OrthoDB" id="10464565at2759"/>
<dbReference type="WBParaSite" id="BXY_0425400.1">
    <property type="protein sequence ID" value="BXY_0425400.1"/>
    <property type="gene ID" value="BXY_0425400"/>
</dbReference>
<keyword evidence="3" id="KW-1185">Reference proteome</keyword>